<evidence type="ECO:0000313" key="3">
    <source>
        <dbReference type="EMBL" id="KYQ94301.1"/>
    </source>
</evidence>
<protein>
    <recommendedName>
        <fullName evidence="2">DUF3592 domain-containing protein</fullName>
    </recommendedName>
</protein>
<evidence type="ECO:0000256" key="1">
    <source>
        <dbReference type="SAM" id="Phobius"/>
    </source>
</evidence>
<comment type="caution">
    <text evidence="3">The sequence shown here is derived from an EMBL/GenBank/DDBJ whole genome shotgun (WGS) entry which is preliminary data.</text>
</comment>
<dbReference type="InterPro" id="IPR021994">
    <property type="entry name" value="DUF3592"/>
</dbReference>
<dbReference type="InParanoid" id="A0A151ZJX3"/>
<keyword evidence="4" id="KW-1185">Reference proteome</keyword>
<dbReference type="OrthoDB" id="10548668at2759"/>
<name>A0A151ZJX3_TIELA</name>
<keyword evidence="1" id="KW-1133">Transmembrane helix</keyword>
<keyword evidence="1" id="KW-0472">Membrane</keyword>
<feature type="transmembrane region" description="Helical" evidence="1">
    <location>
        <begin position="7"/>
        <end position="28"/>
    </location>
</feature>
<dbReference type="Pfam" id="PF12158">
    <property type="entry name" value="DUF3592"/>
    <property type="match status" value="1"/>
</dbReference>
<proteinExistence type="predicted"/>
<evidence type="ECO:0000259" key="2">
    <source>
        <dbReference type="Pfam" id="PF12158"/>
    </source>
</evidence>
<gene>
    <name evidence="3" type="ORF">DLAC_04600</name>
</gene>
<reference evidence="3 4" key="1">
    <citation type="submission" date="2015-12" db="EMBL/GenBank/DDBJ databases">
        <title>Dictyostelia acquired genes for synthesis and detection of signals that induce cell-type specialization by lateral gene transfer from prokaryotes.</title>
        <authorList>
            <person name="Gloeckner G."/>
            <person name="Schaap P."/>
        </authorList>
    </citation>
    <scope>NUCLEOTIDE SEQUENCE [LARGE SCALE GENOMIC DNA]</scope>
    <source>
        <strain evidence="3 4">TK</strain>
    </source>
</reference>
<dbReference type="AlphaFoldDB" id="A0A151ZJX3"/>
<sequence length="287" mass="32565">MFKQAIVYCIISALFTLMMFLLLYYAYINPVLKIREHYIPTECTVVDKTAMKVGNGYQWKYIPIVSVTYVTDGQAYDALCNDGYYLYKSSIKHSKVSSYLDGYDLGSNITCLIDPDQSDHCVLSDSVPGQNIAIVVACSGLPFLVFAISMIVIAYLGIKKIFDKHPQLHIQKSFIQTQCNVTEKIDMKFGDGFSFKWTPILGVNYVFNNSSNSTITKAYCVDGYYSTKSSHSRSRVCSFLDGYKVGEIYKCYIDPNQSNLCFLSTLFLLTNSTAKKNFQISLFVRYY</sequence>
<accession>A0A151ZJX3</accession>
<feature type="domain" description="DUF3592" evidence="2">
    <location>
        <begin position="41"/>
        <end position="125"/>
    </location>
</feature>
<organism evidence="3 4">
    <name type="scientific">Tieghemostelium lacteum</name>
    <name type="common">Slime mold</name>
    <name type="synonym">Dictyostelium lacteum</name>
    <dbReference type="NCBI Taxonomy" id="361077"/>
    <lineage>
        <taxon>Eukaryota</taxon>
        <taxon>Amoebozoa</taxon>
        <taxon>Evosea</taxon>
        <taxon>Eumycetozoa</taxon>
        <taxon>Dictyostelia</taxon>
        <taxon>Dictyosteliales</taxon>
        <taxon>Raperosteliaceae</taxon>
        <taxon>Tieghemostelium</taxon>
    </lineage>
</organism>
<evidence type="ECO:0000313" key="4">
    <source>
        <dbReference type="Proteomes" id="UP000076078"/>
    </source>
</evidence>
<dbReference type="Proteomes" id="UP000076078">
    <property type="component" value="Unassembled WGS sequence"/>
</dbReference>
<keyword evidence="1" id="KW-0812">Transmembrane</keyword>
<dbReference type="EMBL" id="LODT01000022">
    <property type="protein sequence ID" value="KYQ94301.1"/>
    <property type="molecule type" value="Genomic_DNA"/>
</dbReference>
<feature type="transmembrane region" description="Helical" evidence="1">
    <location>
        <begin position="132"/>
        <end position="158"/>
    </location>
</feature>